<organism evidence="3 4">
    <name type="scientific">Streptomyces castrisilvae</name>
    <dbReference type="NCBI Taxonomy" id="3033811"/>
    <lineage>
        <taxon>Bacteria</taxon>
        <taxon>Bacillati</taxon>
        <taxon>Actinomycetota</taxon>
        <taxon>Actinomycetes</taxon>
        <taxon>Kitasatosporales</taxon>
        <taxon>Streptomycetaceae</taxon>
        <taxon>Streptomyces</taxon>
    </lineage>
</organism>
<reference evidence="3 4" key="1">
    <citation type="submission" date="2023-03" db="EMBL/GenBank/DDBJ databases">
        <title>Isolation and description of six Streptomyces strains from soil environments, able to metabolize different microbial glucans.</title>
        <authorList>
            <person name="Widen T."/>
            <person name="Larsbrink J."/>
        </authorList>
    </citation>
    <scope>NUCLEOTIDE SEQUENCE [LARGE SCALE GENOMIC DNA]</scope>
    <source>
        <strain evidence="3 4">Mut1</strain>
    </source>
</reference>
<dbReference type="RefSeq" id="WP_306060475.1">
    <property type="nucleotide sequence ID" value="NZ_CP120997.1"/>
</dbReference>
<evidence type="ECO:0000313" key="4">
    <source>
        <dbReference type="Proteomes" id="UP001239522"/>
    </source>
</evidence>
<accession>A0ABY9HUC3</accession>
<feature type="transmembrane region" description="Helical" evidence="2">
    <location>
        <begin position="14"/>
        <end position="36"/>
    </location>
</feature>
<name>A0ABY9HUC3_9ACTN</name>
<feature type="region of interest" description="Disordered" evidence="1">
    <location>
        <begin position="43"/>
        <end position="70"/>
    </location>
</feature>
<dbReference type="Pfam" id="PF19721">
    <property type="entry name" value="DUF6215"/>
    <property type="match status" value="1"/>
</dbReference>
<keyword evidence="2" id="KW-0812">Transmembrane</keyword>
<proteinExistence type="predicted"/>
<keyword evidence="2" id="KW-0472">Membrane</keyword>
<dbReference type="EMBL" id="CP120997">
    <property type="protein sequence ID" value="WLQ37916.1"/>
    <property type="molecule type" value="Genomic_DNA"/>
</dbReference>
<protein>
    <submittedName>
        <fullName evidence="3">DUF6215 domain-containing protein</fullName>
    </submittedName>
</protein>
<sequence length="239" mass="24517">MAVDVRASDRKPGAWSQAIAAFALVGMLGGGFWLMAKTSAAEDPPSPAVCSADESSKTPDTSASGPGSARRVSGAALCEALNRPDLAGLLGVPGEIPLSAHGGDGSIGLPGSKHIAHPTAEVGFDTYTVHLSATYDGSPVAGSGTYLRDARKRTVLGHPAFLHTEQTVRIRFRFDGGESESGPGVAAHALTVALDAEDSGGSFDLVVWREDGGFPDEATLTRIAEKVLPTIEGWAPAGK</sequence>
<dbReference type="InterPro" id="IPR046187">
    <property type="entry name" value="DUF6215"/>
</dbReference>
<gene>
    <name evidence="3" type="ORF">P8A18_32715</name>
</gene>
<evidence type="ECO:0000313" key="3">
    <source>
        <dbReference type="EMBL" id="WLQ37916.1"/>
    </source>
</evidence>
<dbReference type="Proteomes" id="UP001239522">
    <property type="component" value="Chromosome"/>
</dbReference>
<evidence type="ECO:0000256" key="1">
    <source>
        <dbReference type="SAM" id="MobiDB-lite"/>
    </source>
</evidence>
<keyword evidence="4" id="KW-1185">Reference proteome</keyword>
<evidence type="ECO:0000256" key="2">
    <source>
        <dbReference type="SAM" id="Phobius"/>
    </source>
</evidence>
<keyword evidence="2" id="KW-1133">Transmembrane helix</keyword>